<dbReference type="InterPro" id="IPR036890">
    <property type="entry name" value="HATPase_C_sf"/>
</dbReference>
<feature type="domain" description="Histidine kinase/HSP90-like ATPase" evidence="5">
    <location>
        <begin position="265"/>
        <end position="349"/>
    </location>
</feature>
<reference evidence="6" key="1">
    <citation type="submission" date="2020-07" db="EMBL/GenBank/DDBJ databases">
        <authorList>
            <person name="Tarantini F.S."/>
            <person name="Hong K.W."/>
            <person name="Chan K.G."/>
        </authorList>
    </citation>
    <scope>NUCLEOTIDE SEQUENCE</scope>
    <source>
        <strain evidence="6">32-07</strain>
    </source>
</reference>
<evidence type="ECO:0000313" key="7">
    <source>
        <dbReference type="Proteomes" id="UP001049518"/>
    </source>
</evidence>
<organism evidence="6 7">
    <name type="scientific">Actinomadura graeca</name>
    <dbReference type="NCBI Taxonomy" id="2750812"/>
    <lineage>
        <taxon>Bacteria</taxon>
        <taxon>Bacillati</taxon>
        <taxon>Actinomycetota</taxon>
        <taxon>Actinomycetes</taxon>
        <taxon>Streptosporangiales</taxon>
        <taxon>Thermomonosporaceae</taxon>
        <taxon>Actinomadura</taxon>
    </lineage>
</organism>
<name>A0ABX8QR11_9ACTN</name>
<dbReference type="RefSeq" id="WP_231334373.1">
    <property type="nucleotide sequence ID" value="NZ_CP059572.1"/>
</dbReference>
<gene>
    <name evidence="6" type="ORF">AGRA3207_002065</name>
</gene>
<dbReference type="Proteomes" id="UP001049518">
    <property type="component" value="Chromosome"/>
</dbReference>
<feature type="transmembrane region" description="Helical" evidence="4">
    <location>
        <begin position="435"/>
        <end position="452"/>
    </location>
</feature>
<feature type="transmembrane region" description="Helical" evidence="4">
    <location>
        <begin position="482"/>
        <end position="499"/>
    </location>
</feature>
<keyword evidence="1" id="KW-0808">Transferase</keyword>
<keyword evidence="3" id="KW-0902">Two-component regulatory system</keyword>
<dbReference type="Pfam" id="PF02518">
    <property type="entry name" value="HATPase_c"/>
    <property type="match status" value="1"/>
</dbReference>
<accession>A0ABX8QR11</accession>
<feature type="transmembrane region" description="Helical" evidence="4">
    <location>
        <begin position="511"/>
        <end position="535"/>
    </location>
</feature>
<feature type="transmembrane region" description="Helical" evidence="4">
    <location>
        <begin position="401"/>
        <end position="423"/>
    </location>
</feature>
<evidence type="ECO:0000256" key="2">
    <source>
        <dbReference type="ARBA" id="ARBA00022777"/>
    </source>
</evidence>
<keyword evidence="4" id="KW-0472">Membrane</keyword>
<feature type="transmembrane region" description="Helical" evidence="4">
    <location>
        <begin position="16"/>
        <end position="36"/>
    </location>
</feature>
<feature type="transmembrane region" description="Helical" evidence="4">
    <location>
        <begin position="96"/>
        <end position="113"/>
    </location>
</feature>
<keyword evidence="4" id="KW-1133">Transmembrane helix</keyword>
<evidence type="ECO:0000259" key="5">
    <source>
        <dbReference type="Pfam" id="PF02518"/>
    </source>
</evidence>
<dbReference type="EMBL" id="CP059572">
    <property type="protein sequence ID" value="QXJ21230.1"/>
    <property type="molecule type" value="Genomic_DNA"/>
</dbReference>
<feature type="transmembrane region" description="Helical" evidence="4">
    <location>
        <begin position="125"/>
        <end position="145"/>
    </location>
</feature>
<keyword evidence="2" id="KW-0418">Kinase</keyword>
<feature type="transmembrane region" description="Helical" evidence="4">
    <location>
        <begin position="75"/>
        <end position="91"/>
    </location>
</feature>
<evidence type="ECO:0000256" key="3">
    <source>
        <dbReference type="ARBA" id="ARBA00023012"/>
    </source>
</evidence>
<evidence type="ECO:0000313" key="6">
    <source>
        <dbReference type="EMBL" id="QXJ21230.1"/>
    </source>
</evidence>
<sequence length="726" mass="76804">MTLIAFLVAGDVPHPAAVFAIMAVLCAWSGLYVRWLRRADGTRPWMTLLDAGVLAGLGLSAPLTVPAGWLADGRSWLLPLVAFACVGYQYYARPLVGAAAATIVVAAAITGTVRALPGGAPGDSLVTACWTGVVAVLARILWTLVDRGGRRADAMAAKAERARSQLLEQEGKQVAERDHNRSLHDNAAQTLLIVGTGQETGPPGLLAAEARANLKALHTWGENRPSRTDLMEGIRDLAGQYPLAVSAIGPPRLTLPPEVVLAFTDACREALRNVVKHAGVDRCEISVTGSSKRFQVDVVDTGHGFDPAKVPSVRRGLRGSIAGPVAMVGGSTAIGSAPGAGTRVTLRWSVDAQEAPRRSPGSPLMTEAEFLVGLRWAVVVIALTILGSFSMGRHLDAYRPLAVQATAYGVLLAIAAAEFVLILTRGRWGRMRWPAAALALGASAAACASLPPGGAGTAANWAFGTVGWLGVAVLLDRRFGWLIGFLAVHETINLTALLVSGGRDLDSVLNFAAGSITTIGFPFATGIAATVLRGVAERAEAQRKEAEAHSRAAKIEAVRHEVWQERYADLSVTVAPLLAGLAGGTLRPDDPEVQRLCWIEAARMRRLFAETDDVDSPLLHELAECVDIAVQKGVKAELKAHGDLGPIPREIRRALTEVPLAALAKAGTRARVTVIDAYGVVSVTVVSDCGPVRIPEQPEITVVVDDLVDENEFWVEATWRNPSSQQ</sequence>
<proteinExistence type="predicted"/>
<protein>
    <recommendedName>
        <fullName evidence="5">Histidine kinase/HSP90-like ATPase domain-containing protein</fullName>
    </recommendedName>
</protein>
<keyword evidence="7" id="KW-1185">Reference proteome</keyword>
<dbReference type="Gene3D" id="3.30.565.10">
    <property type="entry name" value="Histidine kinase-like ATPase, C-terminal domain"/>
    <property type="match status" value="1"/>
</dbReference>
<feature type="transmembrane region" description="Helical" evidence="4">
    <location>
        <begin position="368"/>
        <end position="389"/>
    </location>
</feature>
<evidence type="ECO:0000256" key="4">
    <source>
        <dbReference type="SAM" id="Phobius"/>
    </source>
</evidence>
<dbReference type="InterPro" id="IPR003594">
    <property type="entry name" value="HATPase_dom"/>
</dbReference>
<dbReference type="SUPFAM" id="SSF55874">
    <property type="entry name" value="ATPase domain of HSP90 chaperone/DNA topoisomerase II/histidine kinase"/>
    <property type="match status" value="1"/>
</dbReference>
<keyword evidence="4" id="KW-0812">Transmembrane</keyword>
<dbReference type="InterPro" id="IPR050482">
    <property type="entry name" value="Sensor_HK_TwoCompSys"/>
</dbReference>
<dbReference type="CDD" id="cd16917">
    <property type="entry name" value="HATPase_UhpB-NarQ-NarX-like"/>
    <property type="match status" value="1"/>
</dbReference>
<dbReference type="PANTHER" id="PTHR24421:SF61">
    <property type="entry name" value="OXYGEN SENSOR HISTIDINE KINASE NREB"/>
    <property type="match status" value="1"/>
</dbReference>
<dbReference type="PANTHER" id="PTHR24421">
    <property type="entry name" value="NITRATE/NITRITE SENSOR PROTEIN NARX-RELATED"/>
    <property type="match status" value="1"/>
</dbReference>
<evidence type="ECO:0000256" key="1">
    <source>
        <dbReference type="ARBA" id="ARBA00022679"/>
    </source>
</evidence>
<feature type="transmembrane region" description="Helical" evidence="4">
    <location>
        <begin position="48"/>
        <end position="69"/>
    </location>
</feature>